<keyword evidence="5 10" id="KW-0653">Protein transport</keyword>
<reference evidence="12 13" key="1">
    <citation type="submission" date="2014-09" db="EMBL/GenBank/DDBJ databases">
        <title>Complete genome sequence of Endomicrobium proavitum.</title>
        <authorList>
            <person name="Zheng H."/>
        </authorList>
    </citation>
    <scope>NUCLEOTIDE SEQUENCE [LARGE SCALE GENOMIC DNA]</scope>
    <source>
        <strain evidence="12 13">Rsa215</strain>
    </source>
</reference>
<keyword evidence="4 10" id="KW-0812">Transmembrane</keyword>
<keyword evidence="13" id="KW-1185">Reference proteome</keyword>
<comment type="function">
    <text evidence="10">The central subunit of the protein translocation channel SecYEG. Consists of two halves formed by TMs 1-5 and 6-10. These two domains form a lateral gate at the front which open onto the bilayer between TMs 2 and 7, and are clamped together by SecE at the back. The channel is closed by both a pore ring composed of hydrophobic SecY resides and a short helix (helix 2A) on the extracellular side of the membrane which forms a plug. The plug probably moves laterally to allow the channel to open. The ring and the pore may move independently.</text>
</comment>
<dbReference type="PANTHER" id="PTHR10906">
    <property type="entry name" value="SECY/SEC61-ALPHA FAMILY MEMBER"/>
    <property type="match status" value="1"/>
</dbReference>
<dbReference type="SUPFAM" id="SSF103491">
    <property type="entry name" value="Preprotein translocase SecY subunit"/>
    <property type="match status" value="1"/>
</dbReference>
<sequence length="447" mass="48975">MLKTFTDIFKVPELQKKVFFTLAIIVAYRIGAAIPLPGINAAAVKSLFDAQSNGLLGFLDMFSGGALNRMSLFSMGIMPYINASIIMSLLSGAHVIPYLDRLSKEGEQGRKKITQITRYGTLILGAIQSFGLTMALSKMPTPSGMSIVPNPTAAWIILTVITLVTGTMLIMWLGEQVTERGIGNGISLIIFAGIVERIPHAILSVIKLIQMQELSVIYTLALVILVVAVLAAVVWIETAQRRIPVHYAKRMIGRQMMGGQTSFLPIKVDQSGVIAVIFSISILSAPLTIAQFAPNWTIFGLPIAQTINTWFNHNSIFYSLIYAALVIFFCYFYNSISFNPKDLAENMKKSGGFVPGIRPGEPTAAYIQKVLERVTLGGALFVAAIAVLPDYMRSFMSAPFFFGGTSLLIVVGVSLDTVGQIESHLIMRHYEGFMKDGRVKGRWFNVK</sequence>
<dbReference type="GO" id="GO:0043952">
    <property type="term" value="P:protein transport by the Sec complex"/>
    <property type="evidence" value="ECO:0007669"/>
    <property type="project" value="UniProtKB-UniRule"/>
</dbReference>
<evidence type="ECO:0000256" key="4">
    <source>
        <dbReference type="ARBA" id="ARBA00022692"/>
    </source>
</evidence>
<dbReference type="InterPro" id="IPR002208">
    <property type="entry name" value="SecY/SEC61-alpha"/>
</dbReference>
<dbReference type="NCBIfam" id="TIGR00967">
    <property type="entry name" value="3a0501s007"/>
    <property type="match status" value="1"/>
</dbReference>
<feature type="transmembrane region" description="Helical" evidence="10">
    <location>
        <begin position="186"/>
        <end position="209"/>
    </location>
</feature>
<dbReference type="Gene3D" id="1.10.3370.10">
    <property type="entry name" value="SecY subunit domain"/>
    <property type="match status" value="1"/>
</dbReference>
<dbReference type="STRING" id="1408281.Epro_1314"/>
<feature type="transmembrane region" description="Helical" evidence="10">
    <location>
        <begin position="215"/>
        <end position="236"/>
    </location>
</feature>
<feature type="transmembrane region" description="Helical" evidence="10">
    <location>
        <begin position="152"/>
        <end position="174"/>
    </location>
</feature>
<evidence type="ECO:0000256" key="6">
    <source>
        <dbReference type="ARBA" id="ARBA00022989"/>
    </source>
</evidence>
<gene>
    <name evidence="10 12" type="primary">secY</name>
    <name evidence="12" type="ORF">Epro_1314</name>
</gene>
<evidence type="ECO:0000256" key="2">
    <source>
        <dbReference type="ARBA" id="ARBA00005751"/>
    </source>
</evidence>
<evidence type="ECO:0000313" key="13">
    <source>
        <dbReference type="Proteomes" id="UP000035337"/>
    </source>
</evidence>
<dbReference type="OrthoDB" id="9809248at2"/>
<keyword evidence="6 10" id="KW-1133">Transmembrane helix</keyword>
<dbReference type="GO" id="GO:0006605">
    <property type="term" value="P:protein targeting"/>
    <property type="evidence" value="ECO:0007669"/>
    <property type="project" value="UniProtKB-UniRule"/>
</dbReference>
<keyword evidence="3 10" id="KW-0813">Transport</keyword>
<evidence type="ECO:0000256" key="9">
    <source>
        <dbReference type="ARBA" id="ARBA00039733"/>
    </source>
</evidence>
<feature type="transmembrane region" description="Helical" evidence="10">
    <location>
        <begin position="273"/>
        <end position="296"/>
    </location>
</feature>
<dbReference type="FunFam" id="1.10.3370.10:FF:000001">
    <property type="entry name" value="Preprotein translocase subunit SecY"/>
    <property type="match status" value="1"/>
</dbReference>
<keyword evidence="10" id="KW-1003">Cell membrane</keyword>
<dbReference type="GO" id="GO:0005886">
    <property type="term" value="C:plasma membrane"/>
    <property type="evidence" value="ECO:0007669"/>
    <property type="project" value="UniProtKB-SubCell"/>
</dbReference>
<dbReference type="PROSITE" id="PS00756">
    <property type="entry name" value="SECY_2"/>
    <property type="match status" value="1"/>
</dbReference>
<dbReference type="PIRSF" id="PIRSF004557">
    <property type="entry name" value="SecY"/>
    <property type="match status" value="1"/>
</dbReference>
<feature type="transmembrane region" description="Helical" evidence="10">
    <location>
        <begin position="316"/>
        <end position="333"/>
    </location>
</feature>
<organism evidence="12 13">
    <name type="scientific">Endomicrobium proavitum</name>
    <dbReference type="NCBI Taxonomy" id="1408281"/>
    <lineage>
        <taxon>Bacteria</taxon>
        <taxon>Pseudomonadati</taxon>
        <taxon>Elusimicrobiota</taxon>
        <taxon>Endomicrobiia</taxon>
        <taxon>Endomicrobiales</taxon>
        <taxon>Endomicrobiaceae</taxon>
        <taxon>Endomicrobium</taxon>
    </lineage>
</organism>
<evidence type="ECO:0000256" key="8">
    <source>
        <dbReference type="ARBA" id="ARBA00023136"/>
    </source>
</evidence>
<comment type="similarity">
    <text evidence="2 10 11">Belongs to the SecY/SEC61-alpha family.</text>
</comment>
<dbReference type="AlphaFoldDB" id="A0A0G3WLB6"/>
<proteinExistence type="inferred from homology"/>
<evidence type="ECO:0000256" key="3">
    <source>
        <dbReference type="ARBA" id="ARBA00022448"/>
    </source>
</evidence>
<comment type="subcellular location">
    <subcellularLocation>
        <location evidence="10">Cell membrane</location>
        <topology evidence="10">Multi-pass membrane protein</topology>
    </subcellularLocation>
    <subcellularLocation>
        <location evidence="1">Membrane</location>
        <topology evidence="1">Multi-pass membrane protein</topology>
    </subcellularLocation>
</comment>
<feature type="transmembrane region" description="Helical" evidence="10">
    <location>
        <begin position="119"/>
        <end position="137"/>
    </location>
</feature>
<dbReference type="RefSeq" id="WP_052571464.1">
    <property type="nucleotide sequence ID" value="NZ_CP009498.1"/>
</dbReference>
<dbReference type="HAMAP" id="MF_01465">
    <property type="entry name" value="SecY"/>
    <property type="match status" value="1"/>
</dbReference>
<evidence type="ECO:0000256" key="1">
    <source>
        <dbReference type="ARBA" id="ARBA00004141"/>
    </source>
</evidence>
<dbReference type="GO" id="GO:0065002">
    <property type="term" value="P:intracellular protein transmembrane transport"/>
    <property type="evidence" value="ECO:0007669"/>
    <property type="project" value="UniProtKB-UniRule"/>
</dbReference>
<comment type="subunit">
    <text evidence="10">Component of the Sec protein translocase complex. Heterotrimer consisting of SecY, SecE and SecG subunits. The heterotrimers can form oligomers, although 1 heterotrimer is thought to be able to translocate proteins. Interacts with the ribosome. Interacts with SecDF, and other proteins may be involved. Interacts with SecA.</text>
</comment>
<keyword evidence="8 10" id="KW-0472">Membrane</keyword>
<evidence type="ECO:0000256" key="5">
    <source>
        <dbReference type="ARBA" id="ARBA00022927"/>
    </source>
</evidence>
<dbReference type="InterPro" id="IPR030659">
    <property type="entry name" value="SecY_CS"/>
</dbReference>
<dbReference type="InterPro" id="IPR023201">
    <property type="entry name" value="SecY_dom_sf"/>
</dbReference>
<feature type="transmembrane region" description="Helical" evidence="10">
    <location>
        <begin position="18"/>
        <end position="39"/>
    </location>
</feature>
<accession>A0A0G3WLB6</accession>
<evidence type="ECO:0000256" key="7">
    <source>
        <dbReference type="ARBA" id="ARBA00023010"/>
    </source>
</evidence>
<evidence type="ECO:0000256" key="10">
    <source>
        <dbReference type="HAMAP-Rule" id="MF_01465"/>
    </source>
</evidence>
<keyword evidence="7 10" id="KW-0811">Translocation</keyword>
<protein>
    <recommendedName>
        <fullName evidence="9 10">Protein translocase subunit SecY</fullName>
    </recommendedName>
</protein>
<feature type="transmembrane region" description="Helical" evidence="10">
    <location>
        <begin position="77"/>
        <end position="99"/>
    </location>
</feature>
<feature type="transmembrane region" description="Helical" evidence="10">
    <location>
        <begin position="398"/>
        <end position="418"/>
    </location>
</feature>
<feature type="transmembrane region" description="Helical" evidence="10">
    <location>
        <begin position="374"/>
        <end position="392"/>
    </location>
</feature>
<name>A0A0G3WLB6_9BACT</name>
<evidence type="ECO:0000313" key="12">
    <source>
        <dbReference type="EMBL" id="AKL98690.1"/>
    </source>
</evidence>
<evidence type="ECO:0000256" key="11">
    <source>
        <dbReference type="RuleBase" id="RU004349"/>
    </source>
</evidence>
<dbReference type="EMBL" id="CP009498">
    <property type="protein sequence ID" value="AKL98690.1"/>
    <property type="molecule type" value="Genomic_DNA"/>
</dbReference>
<dbReference type="PATRIC" id="fig|1408281.3.peg.1357"/>
<dbReference type="KEGG" id="epo:Epro_1314"/>
<dbReference type="Pfam" id="PF00344">
    <property type="entry name" value="SecY"/>
    <property type="match status" value="1"/>
</dbReference>
<dbReference type="Proteomes" id="UP000035337">
    <property type="component" value="Chromosome"/>
</dbReference>
<dbReference type="PRINTS" id="PR00303">
    <property type="entry name" value="SECYTRNLCASE"/>
</dbReference>
<dbReference type="InterPro" id="IPR026593">
    <property type="entry name" value="SecY"/>
</dbReference>